<dbReference type="Pfam" id="PF02452">
    <property type="entry name" value="PemK_toxin"/>
    <property type="match status" value="1"/>
</dbReference>
<dbReference type="InterPro" id="IPR011067">
    <property type="entry name" value="Plasmid_toxin/cell-grow_inhib"/>
</dbReference>
<dbReference type="GO" id="GO:0016075">
    <property type="term" value="P:rRNA catabolic process"/>
    <property type="evidence" value="ECO:0007669"/>
    <property type="project" value="TreeGrafter"/>
</dbReference>
<dbReference type="InterPro" id="IPR003477">
    <property type="entry name" value="PemK-like"/>
</dbReference>
<dbReference type="Gene3D" id="2.30.30.110">
    <property type="match status" value="1"/>
</dbReference>
<organism evidence="1 2">
    <name type="scientific">Sinorhizobium glycinis</name>
    <dbReference type="NCBI Taxonomy" id="1472378"/>
    <lineage>
        <taxon>Bacteria</taxon>
        <taxon>Pseudomonadati</taxon>
        <taxon>Pseudomonadota</taxon>
        <taxon>Alphaproteobacteria</taxon>
        <taxon>Hyphomicrobiales</taxon>
        <taxon>Rhizobiaceae</taxon>
        <taxon>Sinorhizobium/Ensifer group</taxon>
        <taxon>Sinorhizobium</taxon>
    </lineage>
</organism>
<proteinExistence type="predicted"/>
<dbReference type="GO" id="GO:0003677">
    <property type="term" value="F:DNA binding"/>
    <property type="evidence" value="ECO:0007669"/>
    <property type="project" value="InterPro"/>
</dbReference>
<reference evidence="1 2" key="1">
    <citation type="journal article" date="2016" name="Int. J. Syst. Evol. Microbiol.">
        <title>Ensifer glycinis sp. nov., an novel rhizobial species associated with Glycine spp.</title>
        <authorList>
            <person name="Yan H."/>
            <person name="Yan J."/>
            <person name="Sui X.H."/>
            <person name="Wang E.T."/>
            <person name="Chen W.X."/>
            <person name="Zhang X.X."/>
            <person name="Chen W.F."/>
        </authorList>
    </citation>
    <scope>NUCLEOTIDE SEQUENCE [LARGE SCALE GENOMIC DNA]</scope>
    <source>
        <strain evidence="1 2">CCBAU 23380</strain>
    </source>
</reference>
<dbReference type="GO" id="GO:0004521">
    <property type="term" value="F:RNA endonuclease activity"/>
    <property type="evidence" value="ECO:0007669"/>
    <property type="project" value="TreeGrafter"/>
</dbReference>
<dbReference type="Proteomes" id="UP000094025">
    <property type="component" value="Unassembled WGS sequence"/>
</dbReference>
<gene>
    <name evidence="1" type="ORF">AU381_18615</name>
</gene>
<dbReference type="STRING" id="1472378.AU381_18615"/>
<dbReference type="GO" id="GO:0006402">
    <property type="term" value="P:mRNA catabolic process"/>
    <property type="evidence" value="ECO:0007669"/>
    <property type="project" value="TreeGrafter"/>
</dbReference>
<dbReference type="EMBL" id="LPUX01000064">
    <property type="protein sequence ID" value="OAP36514.1"/>
    <property type="molecule type" value="Genomic_DNA"/>
</dbReference>
<accession>A0A178XMT4</accession>
<evidence type="ECO:0000313" key="1">
    <source>
        <dbReference type="EMBL" id="OAP36514.1"/>
    </source>
</evidence>
<protein>
    <submittedName>
        <fullName evidence="1">Growth inhibitor PemK</fullName>
    </submittedName>
</protein>
<dbReference type="AlphaFoldDB" id="A0A178XMT4"/>
<dbReference type="RefSeq" id="WP_064243739.1">
    <property type="nucleotide sequence ID" value="NZ_LPUX01000064.1"/>
</dbReference>
<keyword evidence="2" id="KW-1185">Reference proteome</keyword>
<sequence>MRRGDIVTVALQGDNGKPRPAVIVQADAFDRIERLFIIPLTSDIAETPYYRVNIEPSENSGLRARSQVMLDRMTNTPRSKIGSVIGHIDRETMQEIDRLLAIIVGIA</sequence>
<evidence type="ECO:0000313" key="2">
    <source>
        <dbReference type="Proteomes" id="UP000094025"/>
    </source>
</evidence>
<comment type="caution">
    <text evidence="1">The sequence shown here is derived from an EMBL/GenBank/DDBJ whole genome shotgun (WGS) entry which is preliminary data.</text>
</comment>
<dbReference type="SUPFAM" id="SSF50118">
    <property type="entry name" value="Cell growth inhibitor/plasmid maintenance toxic component"/>
    <property type="match status" value="1"/>
</dbReference>
<name>A0A178XMT4_9HYPH</name>
<dbReference type="PANTHER" id="PTHR33988">
    <property type="entry name" value="ENDORIBONUCLEASE MAZF-RELATED"/>
    <property type="match status" value="1"/>
</dbReference>
<dbReference type="OrthoDB" id="3196747at2"/>